<name>A0A931BQJ7_9HYPH</name>
<reference evidence="1" key="1">
    <citation type="submission" date="2020-11" db="EMBL/GenBank/DDBJ databases">
        <authorList>
            <person name="Kim M.K."/>
        </authorList>
    </citation>
    <scope>NUCLEOTIDE SEQUENCE</scope>
    <source>
        <strain evidence="1">BT350</strain>
    </source>
</reference>
<gene>
    <name evidence="1" type="ORF">I2H38_19910</name>
</gene>
<dbReference type="RefSeq" id="WP_196273627.1">
    <property type="nucleotide sequence ID" value="NZ_JADQDO010000017.1"/>
</dbReference>
<evidence type="ECO:0000313" key="2">
    <source>
        <dbReference type="Proteomes" id="UP000599312"/>
    </source>
</evidence>
<sequence length="103" mass="11426">MAFDVHQIDVEGLPLWVFSLGQHEGFFHYDVRVLDIDEHGKALGLARLFECPVGANVDLSAKEACDQLLSLKEKIADYRGFVQHELERKNFGALASEPGSTPA</sequence>
<protein>
    <submittedName>
        <fullName evidence="1">Uncharacterized protein</fullName>
    </submittedName>
</protein>
<accession>A0A931BQJ7</accession>
<organism evidence="1 2">
    <name type="scientific">Microvirga alba</name>
    <dbReference type="NCBI Taxonomy" id="2791025"/>
    <lineage>
        <taxon>Bacteria</taxon>
        <taxon>Pseudomonadati</taxon>
        <taxon>Pseudomonadota</taxon>
        <taxon>Alphaproteobacteria</taxon>
        <taxon>Hyphomicrobiales</taxon>
        <taxon>Methylobacteriaceae</taxon>
        <taxon>Microvirga</taxon>
    </lineage>
</organism>
<dbReference type="Proteomes" id="UP000599312">
    <property type="component" value="Unassembled WGS sequence"/>
</dbReference>
<keyword evidence="2" id="KW-1185">Reference proteome</keyword>
<comment type="caution">
    <text evidence="1">The sequence shown here is derived from an EMBL/GenBank/DDBJ whole genome shotgun (WGS) entry which is preliminary data.</text>
</comment>
<dbReference type="EMBL" id="JADQDO010000017">
    <property type="protein sequence ID" value="MBF9235632.1"/>
    <property type="molecule type" value="Genomic_DNA"/>
</dbReference>
<evidence type="ECO:0000313" key="1">
    <source>
        <dbReference type="EMBL" id="MBF9235632.1"/>
    </source>
</evidence>
<proteinExistence type="predicted"/>
<dbReference type="AlphaFoldDB" id="A0A931BQJ7"/>